<gene>
    <name evidence="2" type="ORF">PHO31112_05242</name>
</gene>
<reference evidence="2 3" key="1">
    <citation type="submission" date="2019-08" db="EMBL/GenBank/DDBJ databases">
        <authorList>
            <person name="Peeters C."/>
        </authorList>
    </citation>
    <scope>NUCLEOTIDE SEQUENCE [LARGE SCALE GENOMIC DNA]</scope>
    <source>
        <strain evidence="2 3">LMG 31112</strain>
    </source>
</reference>
<dbReference type="EMBL" id="CABPSM010000029">
    <property type="protein sequence ID" value="VVE57909.1"/>
    <property type="molecule type" value="Genomic_DNA"/>
</dbReference>
<dbReference type="AlphaFoldDB" id="A0A5E4Z9N3"/>
<dbReference type="Proteomes" id="UP000343317">
    <property type="component" value="Unassembled WGS sequence"/>
</dbReference>
<evidence type="ECO:0000313" key="2">
    <source>
        <dbReference type="EMBL" id="VVE57909.1"/>
    </source>
</evidence>
<dbReference type="NCBIfam" id="NF033894">
    <property type="entry name" value="Eex_IncN"/>
    <property type="match status" value="1"/>
</dbReference>
<keyword evidence="3" id="KW-1185">Reference proteome</keyword>
<evidence type="ECO:0000256" key="1">
    <source>
        <dbReference type="SAM" id="SignalP"/>
    </source>
</evidence>
<keyword evidence="2" id="KW-0449">Lipoprotein</keyword>
<proteinExistence type="predicted"/>
<dbReference type="PROSITE" id="PS51257">
    <property type="entry name" value="PROKAR_LIPOPROTEIN"/>
    <property type="match status" value="1"/>
</dbReference>
<protein>
    <submittedName>
        <fullName evidence="2">Entry exclusion lipoprotein TrbK</fullName>
    </submittedName>
</protein>
<dbReference type="InterPro" id="IPR047937">
    <property type="entry name" value="Eex_IncN-like"/>
</dbReference>
<organism evidence="2 3">
    <name type="scientific">Pandoraea horticolens</name>
    <dbReference type="NCBI Taxonomy" id="2508298"/>
    <lineage>
        <taxon>Bacteria</taxon>
        <taxon>Pseudomonadati</taxon>
        <taxon>Pseudomonadota</taxon>
        <taxon>Betaproteobacteria</taxon>
        <taxon>Burkholderiales</taxon>
        <taxon>Burkholderiaceae</taxon>
        <taxon>Pandoraea</taxon>
    </lineage>
</organism>
<feature type="chain" id="PRO_5022742565" evidence="1">
    <location>
        <begin position="21"/>
        <end position="81"/>
    </location>
</feature>
<evidence type="ECO:0000313" key="3">
    <source>
        <dbReference type="Proteomes" id="UP000343317"/>
    </source>
</evidence>
<sequence length="81" mass="8926">MNRIMLLTFALVLSACGKSAPTNTVESLVAHPDRLREVEQRCANVDAKMAPDECNAASEARHRLFMGNGPQYTPPKDPPKF</sequence>
<feature type="signal peptide" evidence="1">
    <location>
        <begin position="1"/>
        <end position="20"/>
    </location>
</feature>
<accession>A0A5E4Z9N3</accession>
<name>A0A5E4Z9N3_9BURK</name>
<keyword evidence="1" id="KW-0732">Signal</keyword>